<evidence type="ECO:0000313" key="3">
    <source>
        <dbReference type="Proteomes" id="UP000188268"/>
    </source>
</evidence>
<evidence type="ECO:0000313" key="2">
    <source>
        <dbReference type="EMBL" id="OMO70133.1"/>
    </source>
</evidence>
<protein>
    <submittedName>
        <fullName evidence="2">Uncharacterized protein</fullName>
    </submittedName>
</protein>
<keyword evidence="3" id="KW-1185">Reference proteome</keyword>
<gene>
    <name evidence="2" type="ORF">CCACVL1_19091</name>
</gene>
<name>A0A1R3HIK9_COCAP</name>
<sequence>MVVLPQEDGLAMAQPPQGDGLATACRPPGAA</sequence>
<proteinExistence type="predicted"/>
<dbReference type="EMBL" id="AWWV01011846">
    <property type="protein sequence ID" value="OMO70133.1"/>
    <property type="molecule type" value="Genomic_DNA"/>
</dbReference>
<evidence type="ECO:0000256" key="1">
    <source>
        <dbReference type="SAM" id="MobiDB-lite"/>
    </source>
</evidence>
<reference evidence="2 3" key="1">
    <citation type="submission" date="2013-09" db="EMBL/GenBank/DDBJ databases">
        <title>Corchorus capsularis genome sequencing.</title>
        <authorList>
            <person name="Alam M."/>
            <person name="Haque M.S."/>
            <person name="Islam M.S."/>
            <person name="Emdad E.M."/>
            <person name="Islam M.M."/>
            <person name="Ahmed B."/>
            <person name="Halim A."/>
            <person name="Hossen Q.M.M."/>
            <person name="Hossain M.Z."/>
            <person name="Ahmed R."/>
            <person name="Khan M.M."/>
            <person name="Islam R."/>
            <person name="Rashid M.M."/>
            <person name="Khan S.A."/>
            <person name="Rahman M.S."/>
            <person name="Alam M."/>
        </authorList>
    </citation>
    <scope>NUCLEOTIDE SEQUENCE [LARGE SCALE GENOMIC DNA]</scope>
    <source>
        <strain evidence="3">cv. CVL-1</strain>
        <tissue evidence="2">Whole seedling</tissue>
    </source>
</reference>
<dbReference type="Gramene" id="OMO70133">
    <property type="protein sequence ID" value="OMO70133"/>
    <property type="gene ID" value="CCACVL1_19091"/>
</dbReference>
<accession>A0A1R3HIK9</accession>
<comment type="caution">
    <text evidence="2">The sequence shown here is derived from an EMBL/GenBank/DDBJ whole genome shotgun (WGS) entry which is preliminary data.</text>
</comment>
<feature type="region of interest" description="Disordered" evidence="1">
    <location>
        <begin position="1"/>
        <end position="31"/>
    </location>
</feature>
<dbReference type="Proteomes" id="UP000188268">
    <property type="component" value="Unassembled WGS sequence"/>
</dbReference>
<organism evidence="2 3">
    <name type="scientific">Corchorus capsularis</name>
    <name type="common">Jute</name>
    <dbReference type="NCBI Taxonomy" id="210143"/>
    <lineage>
        <taxon>Eukaryota</taxon>
        <taxon>Viridiplantae</taxon>
        <taxon>Streptophyta</taxon>
        <taxon>Embryophyta</taxon>
        <taxon>Tracheophyta</taxon>
        <taxon>Spermatophyta</taxon>
        <taxon>Magnoliopsida</taxon>
        <taxon>eudicotyledons</taxon>
        <taxon>Gunneridae</taxon>
        <taxon>Pentapetalae</taxon>
        <taxon>rosids</taxon>
        <taxon>malvids</taxon>
        <taxon>Malvales</taxon>
        <taxon>Malvaceae</taxon>
        <taxon>Grewioideae</taxon>
        <taxon>Apeibeae</taxon>
        <taxon>Corchorus</taxon>
    </lineage>
</organism>
<dbReference type="AlphaFoldDB" id="A0A1R3HIK9"/>